<feature type="region of interest" description="Disordered" evidence="1">
    <location>
        <begin position="541"/>
        <end position="562"/>
    </location>
</feature>
<keyword evidence="3" id="KW-1185">Reference proteome</keyword>
<organism evidence="2 3">
    <name type="scientific">Chelatococcus asaccharovorans</name>
    <dbReference type="NCBI Taxonomy" id="28210"/>
    <lineage>
        <taxon>Bacteria</taxon>
        <taxon>Pseudomonadati</taxon>
        <taxon>Pseudomonadota</taxon>
        <taxon>Alphaproteobacteria</taxon>
        <taxon>Hyphomicrobiales</taxon>
        <taxon>Chelatococcaceae</taxon>
        <taxon>Chelatococcus</taxon>
    </lineage>
</organism>
<feature type="region of interest" description="Disordered" evidence="1">
    <location>
        <begin position="175"/>
        <end position="206"/>
    </location>
</feature>
<dbReference type="EMBL" id="QJJK01000004">
    <property type="protein sequence ID" value="PXW60047.1"/>
    <property type="molecule type" value="Genomic_DNA"/>
</dbReference>
<evidence type="ECO:0000313" key="3">
    <source>
        <dbReference type="Proteomes" id="UP000248021"/>
    </source>
</evidence>
<feature type="compositionally biased region" description="Basic and acidic residues" evidence="1">
    <location>
        <begin position="177"/>
        <end position="187"/>
    </location>
</feature>
<feature type="compositionally biased region" description="Polar residues" evidence="1">
    <location>
        <begin position="1018"/>
        <end position="1030"/>
    </location>
</feature>
<dbReference type="InterPro" id="IPR011990">
    <property type="entry name" value="TPR-like_helical_dom_sf"/>
</dbReference>
<dbReference type="PANTHER" id="PTHR11102">
    <property type="entry name" value="SEL-1-LIKE PROTEIN"/>
    <property type="match status" value="1"/>
</dbReference>
<dbReference type="SUPFAM" id="SSF81901">
    <property type="entry name" value="HCP-like"/>
    <property type="match status" value="1"/>
</dbReference>
<dbReference type="InterPro" id="IPR006597">
    <property type="entry name" value="Sel1-like"/>
</dbReference>
<dbReference type="AlphaFoldDB" id="A0A2V3U8B2"/>
<reference evidence="2 3" key="1">
    <citation type="submission" date="2018-05" db="EMBL/GenBank/DDBJ databases">
        <title>Genomic Encyclopedia of Type Strains, Phase IV (KMG-IV): sequencing the most valuable type-strain genomes for metagenomic binning, comparative biology and taxonomic classification.</title>
        <authorList>
            <person name="Goeker M."/>
        </authorList>
    </citation>
    <scope>NUCLEOTIDE SEQUENCE [LARGE SCALE GENOMIC DNA]</scope>
    <source>
        <strain evidence="2 3">DSM 6462</strain>
    </source>
</reference>
<feature type="region of interest" description="Disordered" evidence="1">
    <location>
        <begin position="264"/>
        <end position="308"/>
    </location>
</feature>
<proteinExistence type="predicted"/>
<dbReference type="Gene3D" id="1.25.40.10">
    <property type="entry name" value="Tetratricopeptide repeat domain"/>
    <property type="match status" value="1"/>
</dbReference>
<dbReference type="Proteomes" id="UP000248021">
    <property type="component" value="Unassembled WGS sequence"/>
</dbReference>
<sequence length="1030" mass="108194">MTQNVPWSVKGIDPQAREAAKDAARKAGMTLGAWLNSMIAETTQPGGGGGLHRFSFDSESQDIFADAADRLSRETAALKAQAAAPQEGAQRSPGDLENLLESVAKRLDAMEARLDSEQASQPMLSVVEKLEQRLESLTAAVQPSGATAAEDMLRTLETRLTDIIVRLGPDASAAIAPRREAARHVDDGYSESGDQQEPAASPRKAMSLRGATPFHEPITRPGSGDTDSDRFAATIAEIRRRQARLSEEGERDIADTLADTLATTRADTLADTEDAAMDDTDKARPAHGATGSASGPATSSDQAVASGHTADFTERLETLTEKIDALLVPGRFPALDGVIERLDRIDAHIAHPKRPVDVERVEQLLAAVAARLESDQGNALDPESLDALETQIAHLARRVDEALRSKPTDATLDKKLADLEALMIGLVDRAQGMQKDAIQSVEFATRTAVTEALGAKIWDGTGDMNGLKADIADLKSVHSAASERTQDTLRAVHQTLELVVQRLALMESERALGRKPDLSRALFETQAAQILATDREAIPATAASRHAEPARAAGTETAPTATPDVKSSFIAAARRAAQTATLEMAGPAAAPGVSPEQTASGRPGPAAAKADAATMVRGRGESLIERLRHGTTRRRNVVFGIAALVIAIGAAQLIVSYGRLSNDGTAPPAMGQHGAVSREPAADMSGLALAQPQSALPSPLALQPSAHGTTPHAPDAQITDAAGSGPVHPLVLSDFANPLAQPPEPPAASADAAMTTGSIKPLPEALAPKTKAAALDAAPESAKPREMTTALPKGMLAGIPASIGTEALRQAAEKGNAAAVYELASRLAEGRGMPRDMKMAARLFEAQAEAGFAPAQYRIANHYEKGFGVDRDLAKAREWYQRAAEAGNAKAMHNLAVLYAEGVSGKPDYPTAVKWFRKAAELGVRDSQFNLAILAARGLGMEADLAQSYTWFAILAENGDADAAEKRDSVGARLSPTDLTLARAAADQWVVKTPDPAANTVEVSPEWNKPSVPRGTTGDASTGGKTKSRG</sequence>
<comment type="caution">
    <text evidence="2">The sequence shown here is derived from an EMBL/GenBank/DDBJ whole genome shotgun (WGS) entry which is preliminary data.</text>
</comment>
<dbReference type="RefSeq" id="WP_146227322.1">
    <property type="nucleotide sequence ID" value="NZ_JAHBRY010000001.1"/>
</dbReference>
<gene>
    <name evidence="2" type="ORF">C7450_10498</name>
</gene>
<feature type="region of interest" description="Disordered" evidence="1">
    <location>
        <begin position="582"/>
        <end position="614"/>
    </location>
</feature>
<accession>A0A2V3U8B2</accession>
<dbReference type="OrthoDB" id="5295703at2"/>
<evidence type="ECO:0000256" key="1">
    <source>
        <dbReference type="SAM" id="MobiDB-lite"/>
    </source>
</evidence>
<dbReference type="InterPro" id="IPR050767">
    <property type="entry name" value="Sel1_AlgK"/>
</dbReference>
<protein>
    <submittedName>
        <fullName evidence="2">TPR repeat protein</fullName>
    </submittedName>
</protein>
<feature type="region of interest" description="Disordered" evidence="1">
    <location>
        <begin position="993"/>
        <end position="1030"/>
    </location>
</feature>
<name>A0A2V3U8B2_9HYPH</name>
<feature type="compositionally biased region" description="Low complexity" evidence="1">
    <location>
        <begin position="286"/>
        <end position="300"/>
    </location>
</feature>
<evidence type="ECO:0000313" key="2">
    <source>
        <dbReference type="EMBL" id="PXW60047.1"/>
    </source>
</evidence>
<dbReference type="SMART" id="SM00671">
    <property type="entry name" value="SEL1"/>
    <property type="match status" value="4"/>
</dbReference>
<dbReference type="Pfam" id="PF08238">
    <property type="entry name" value="Sel1"/>
    <property type="match status" value="4"/>
</dbReference>
<dbReference type="PANTHER" id="PTHR11102:SF160">
    <property type="entry name" value="ERAD-ASSOCIATED E3 UBIQUITIN-PROTEIN LIGASE COMPONENT HRD3"/>
    <property type="match status" value="1"/>
</dbReference>